<proteinExistence type="predicted"/>
<dbReference type="GO" id="GO:0016289">
    <property type="term" value="F:acyl-CoA hydrolase activity"/>
    <property type="evidence" value="ECO:0007669"/>
    <property type="project" value="UniProtKB-ARBA"/>
</dbReference>
<dbReference type="InterPro" id="IPR029069">
    <property type="entry name" value="HotDog_dom_sf"/>
</dbReference>
<evidence type="ECO:0000259" key="2">
    <source>
        <dbReference type="Pfam" id="PF03061"/>
    </source>
</evidence>
<name>A0A6I4TFY2_9SPHN</name>
<evidence type="ECO:0000313" key="3">
    <source>
        <dbReference type="EMBL" id="MXO76053.1"/>
    </source>
</evidence>
<dbReference type="Gene3D" id="3.10.129.10">
    <property type="entry name" value="Hotdog Thioesterase"/>
    <property type="match status" value="1"/>
</dbReference>
<keyword evidence="4" id="KW-1185">Reference proteome</keyword>
<dbReference type="AlphaFoldDB" id="A0A6I4TFY2"/>
<keyword evidence="1" id="KW-0378">Hydrolase</keyword>
<dbReference type="InterPro" id="IPR006683">
    <property type="entry name" value="Thioestr_dom"/>
</dbReference>
<dbReference type="OrthoDB" id="9813158at2"/>
<dbReference type="EMBL" id="WTZA01000002">
    <property type="protein sequence ID" value="MXO76053.1"/>
    <property type="molecule type" value="Genomic_DNA"/>
</dbReference>
<accession>A0A6I4TFY2</accession>
<dbReference type="CDD" id="cd03443">
    <property type="entry name" value="PaaI_thioesterase"/>
    <property type="match status" value="1"/>
</dbReference>
<dbReference type="NCBIfam" id="TIGR00369">
    <property type="entry name" value="unchar_dom_1"/>
    <property type="match status" value="1"/>
</dbReference>
<dbReference type="InterPro" id="IPR003736">
    <property type="entry name" value="PAAI_dom"/>
</dbReference>
<evidence type="ECO:0000313" key="4">
    <source>
        <dbReference type="Proteomes" id="UP000439522"/>
    </source>
</evidence>
<organism evidence="3 4">
    <name type="scientific">Tsuneonella aeria</name>
    <dbReference type="NCBI Taxonomy" id="1837929"/>
    <lineage>
        <taxon>Bacteria</taxon>
        <taxon>Pseudomonadati</taxon>
        <taxon>Pseudomonadota</taxon>
        <taxon>Alphaproteobacteria</taxon>
        <taxon>Sphingomonadales</taxon>
        <taxon>Erythrobacteraceae</taxon>
        <taxon>Tsuneonella</taxon>
    </lineage>
</organism>
<feature type="domain" description="Thioesterase" evidence="2">
    <location>
        <begin position="59"/>
        <end position="127"/>
    </location>
</feature>
<comment type="caution">
    <text evidence="3">The sequence shown here is derived from an EMBL/GenBank/DDBJ whole genome shotgun (WGS) entry which is preliminary data.</text>
</comment>
<dbReference type="Pfam" id="PF03061">
    <property type="entry name" value="4HBT"/>
    <property type="match status" value="1"/>
</dbReference>
<reference evidence="3 4" key="1">
    <citation type="submission" date="2019-12" db="EMBL/GenBank/DDBJ databases">
        <title>Genomic-based taxomic classification of the family Erythrobacteraceae.</title>
        <authorList>
            <person name="Xu L."/>
        </authorList>
    </citation>
    <scope>NUCLEOTIDE SEQUENCE [LARGE SCALE GENOMIC DNA]</scope>
    <source>
        <strain evidence="3 4">100921-2</strain>
    </source>
</reference>
<protein>
    <submittedName>
        <fullName evidence="3">Hotdog fold thioesterase</fullName>
    </submittedName>
</protein>
<gene>
    <name evidence="3" type="ORF">GRI40_12590</name>
</gene>
<dbReference type="SUPFAM" id="SSF54637">
    <property type="entry name" value="Thioesterase/thiol ester dehydrase-isomerase"/>
    <property type="match status" value="1"/>
</dbReference>
<dbReference type="Proteomes" id="UP000439522">
    <property type="component" value="Unassembled WGS sequence"/>
</dbReference>
<sequence>MFSGPFDPAVMSRLLLTRAHPGWLGLRYRDHGDDWCELELPWRADLVSDEGSPVLASGPIVSLLDMAAGMAIWIANGEFRPVATLDLRTDYIRPSHENASVIARVTCYRRTRSAAFVRGRAHDGNRDDPVAEMSGVFMTIDPARAA</sequence>
<evidence type="ECO:0000256" key="1">
    <source>
        <dbReference type="ARBA" id="ARBA00022801"/>
    </source>
</evidence>